<dbReference type="InterPro" id="IPR027829">
    <property type="entry name" value="DUF4625"/>
</dbReference>
<reference evidence="1 2" key="1">
    <citation type="submission" date="2018-07" db="EMBL/GenBank/DDBJ databases">
        <title>Genomic Encyclopedia of Type Strains, Phase III (KMG-III): the genomes of soil and plant-associated and newly described type strains.</title>
        <authorList>
            <person name="Whitman W."/>
        </authorList>
    </citation>
    <scope>NUCLEOTIDE SEQUENCE [LARGE SCALE GENOMIC DNA]</scope>
    <source>
        <strain evidence="1 2">CECT 7958</strain>
    </source>
</reference>
<dbReference type="AlphaFoldDB" id="A0A368ZFS4"/>
<dbReference type="Proteomes" id="UP000253436">
    <property type="component" value="Unassembled WGS sequence"/>
</dbReference>
<organism evidence="1 2">
    <name type="scientific">Winogradskyella arenosi</name>
    <dbReference type="NCBI Taxonomy" id="533325"/>
    <lineage>
        <taxon>Bacteria</taxon>
        <taxon>Pseudomonadati</taxon>
        <taxon>Bacteroidota</taxon>
        <taxon>Flavobacteriia</taxon>
        <taxon>Flavobacteriales</taxon>
        <taxon>Flavobacteriaceae</taxon>
        <taxon>Winogradskyella</taxon>
    </lineage>
</organism>
<dbReference type="Pfam" id="PF15418">
    <property type="entry name" value="DUF4625"/>
    <property type="match status" value="1"/>
</dbReference>
<proteinExistence type="predicted"/>
<dbReference type="RefSeq" id="WP_114308967.1">
    <property type="nucleotide sequence ID" value="NZ_QPJO01000002.1"/>
</dbReference>
<evidence type="ECO:0000313" key="2">
    <source>
        <dbReference type="Proteomes" id="UP000253436"/>
    </source>
</evidence>
<comment type="caution">
    <text evidence="1">The sequence shown here is derived from an EMBL/GenBank/DDBJ whole genome shotgun (WGS) entry which is preliminary data.</text>
</comment>
<dbReference type="OrthoDB" id="978436at2"/>
<sequence length="260" mass="28573">MKSNFKILSFIAIFGILLNSCSSDDDASSPGVNAPEITDFEYGEGSSHSTDQAAFTGSDIHIEADIYAEGVVNSIILSIHAHDLEAGENEDEWEFEQVYDAASYQVINPSFHVHVDVPQYAAEGEYHIELVVIDEAGNSTEIEGHIDVINLITFSNADIDATVVRGEEFHMDVEIGALNGIHELNVDIHAHDLIVGDGEVEWDGEFDYSTDFHDLTEADFHKHIQVPATAPAGEYHITITVEDEDGHTESYETHIDVIAS</sequence>
<accession>A0A368ZFS4</accession>
<dbReference type="EMBL" id="QPJO01000002">
    <property type="protein sequence ID" value="RCW92293.1"/>
    <property type="molecule type" value="Genomic_DNA"/>
</dbReference>
<protein>
    <submittedName>
        <fullName evidence="1">Uncharacterized protein DUF4625</fullName>
    </submittedName>
</protein>
<name>A0A368ZFS4_9FLAO</name>
<gene>
    <name evidence="1" type="ORF">DFQ08_102317</name>
</gene>
<evidence type="ECO:0000313" key="1">
    <source>
        <dbReference type="EMBL" id="RCW92293.1"/>
    </source>
</evidence>
<keyword evidence="2" id="KW-1185">Reference proteome</keyword>